<evidence type="ECO:0000313" key="3">
    <source>
        <dbReference type="Proteomes" id="UP001595997"/>
    </source>
</evidence>
<reference evidence="3" key="1">
    <citation type="journal article" date="2019" name="Int. J. Syst. Evol. Microbiol.">
        <title>The Global Catalogue of Microorganisms (GCM) 10K type strain sequencing project: providing services to taxonomists for standard genome sequencing and annotation.</title>
        <authorList>
            <consortium name="The Broad Institute Genomics Platform"/>
            <consortium name="The Broad Institute Genome Sequencing Center for Infectious Disease"/>
            <person name="Wu L."/>
            <person name="Ma J."/>
        </authorList>
    </citation>
    <scope>NUCLEOTIDE SEQUENCE [LARGE SCALE GENOMIC DNA]</scope>
    <source>
        <strain evidence="3">CGMCC 4.7357</strain>
    </source>
</reference>
<evidence type="ECO:0000313" key="2">
    <source>
        <dbReference type="EMBL" id="MFC4492924.1"/>
    </source>
</evidence>
<organism evidence="2 3">
    <name type="scientific">Streptomyces ovatisporus</name>
    <dbReference type="NCBI Taxonomy" id="1128682"/>
    <lineage>
        <taxon>Bacteria</taxon>
        <taxon>Bacillati</taxon>
        <taxon>Actinomycetota</taxon>
        <taxon>Actinomycetes</taxon>
        <taxon>Kitasatosporales</taxon>
        <taxon>Streptomycetaceae</taxon>
        <taxon>Streptomyces</taxon>
    </lineage>
</organism>
<protein>
    <recommendedName>
        <fullName evidence="4">Secreted protein</fullName>
    </recommendedName>
</protein>
<comment type="caution">
    <text evidence="2">The sequence shown here is derived from an EMBL/GenBank/DDBJ whole genome shotgun (WGS) entry which is preliminary data.</text>
</comment>
<proteinExistence type="predicted"/>
<keyword evidence="1" id="KW-0812">Transmembrane</keyword>
<evidence type="ECO:0000256" key="1">
    <source>
        <dbReference type="SAM" id="Phobius"/>
    </source>
</evidence>
<accession>A0ABV9A1T0</accession>
<keyword evidence="1" id="KW-1133">Transmembrane helix</keyword>
<keyword evidence="1" id="KW-0472">Membrane</keyword>
<gene>
    <name evidence="2" type="ORF">ACFPA8_02085</name>
</gene>
<dbReference type="Proteomes" id="UP001595997">
    <property type="component" value="Unassembled WGS sequence"/>
</dbReference>
<feature type="transmembrane region" description="Helical" evidence="1">
    <location>
        <begin position="7"/>
        <end position="26"/>
    </location>
</feature>
<keyword evidence="3" id="KW-1185">Reference proteome</keyword>
<sequence>MRGKQALLIGICAIFAVMLTGSWFIWDEYWSEQADEVGRSETGEVYAQLTLDDGRDVELRYTPRGLVERHQSSKGGAFSRAQLLYGSEELKCKDIVLATHKDTVAAIAGFGLHCPAGNEPDRSMTAVATADDLDDWDVVIGENFGGWKYLRFSPSGKHVRFYIPTLDGTANLHWRFSRGFSQPEGPEDVIPK</sequence>
<dbReference type="EMBL" id="JBHSFH010000003">
    <property type="protein sequence ID" value="MFC4492924.1"/>
    <property type="molecule type" value="Genomic_DNA"/>
</dbReference>
<evidence type="ECO:0008006" key="4">
    <source>
        <dbReference type="Google" id="ProtNLM"/>
    </source>
</evidence>
<name>A0ABV9A1T0_9ACTN</name>
<dbReference type="RefSeq" id="WP_386441338.1">
    <property type="nucleotide sequence ID" value="NZ_JBHSFH010000003.1"/>
</dbReference>